<dbReference type="EMBL" id="MIPT01000001">
    <property type="protein sequence ID" value="OHT20682.1"/>
    <property type="molecule type" value="Genomic_DNA"/>
</dbReference>
<dbReference type="Pfam" id="PF07750">
    <property type="entry name" value="GcrA"/>
    <property type="match status" value="1"/>
</dbReference>
<evidence type="ECO:0000256" key="1">
    <source>
        <dbReference type="SAM" id="Coils"/>
    </source>
</evidence>
<reference evidence="3 4" key="1">
    <citation type="submission" date="2016-09" db="EMBL/GenBank/DDBJ databases">
        <title>Metabolic pathway, cell adaptation mechanisms and a novel monoxygenase revealed through proteogenomic-transcription analysis of a Sphingomonas haloaromaticamans strain degrading the fungicide ortho-phenylphenol.</title>
        <authorList>
            <person name="Perruchon C."/>
            <person name="Papadopoulou E.S."/>
            <person name="Rousidou C."/>
            <person name="Vasileiadis S."/>
            <person name="Tanou G."/>
            <person name="Amoutzias G."/>
            <person name="Molassiotis A."/>
            <person name="Karpouzas D.G."/>
        </authorList>
    </citation>
    <scope>NUCLEOTIDE SEQUENCE [LARGE SCALE GENOMIC DNA]</scope>
    <source>
        <strain evidence="3 4">P3</strain>
    </source>
</reference>
<gene>
    <name evidence="3" type="ORF">BHE75_02682</name>
</gene>
<keyword evidence="1" id="KW-0175">Coiled coil</keyword>
<dbReference type="RefSeq" id="WP_368073065.1">
    <property type="nucleotide sequence ID" value="NZ_MIPT01000001.1"/>
</dbReference>
<dbReference type="AlphaFoldDB" id="A0A1S1HFT4"/>
<evidence type="ECO:0000256" key="2">
    <source>
        <dbReference type="SAM" id="MobiDB-lite"/>
    </source>
</evidence>
<organism evidence="3 4">
    <name type="scientific">Edaphosphingomonas haloaromaticamans</name>
    <dbReference type="NCBI Taxonomy" id="653954"/>
    <lineage>
        <taxon>Bacteria</taxon>
        <taxon>Pseudomonadati</taxon>
        <taxon>Pseudomonadota</taxon>
        <taxon>Alphaproteobacteria</taxon>
        <taxon>Sphingomonadales</taxon>
        <taxon>Rhizorhabdaceae</taxon>
        <taxon>Edaphosphingomonas</taxon>
    </lineage>
</organism>
<accession>A0A1S1HFT4</accession>
<comment type="caution">
    <text evidence="3">The sequence shown here is derived from an EMBL/GenBank/DDBJ whole genome shotgun (WGS) entry which is preliminary data.</text>
</comment>
<name>A0A1S1HFT4_9SPHN</name>
<feature type="coiled-coil region" evidence="1">
    <location>
        <begin position="249"/>
        <end position="286"/>
    </location>
</feature>
<dbReference type="Proteomes" id="UP000179467">
    <property type="component" value="Unassembled WGS sequence"/>
</dbReference>
<dbReference type="InterPro" id="IPR011681">
    <property type="entry name" value="GcrA"/>
</dbReference>
<feature type="region of interest" description="Disordered" evidence="2">
    <location>
        <begin position="398"/>
        <end position="421"/>
    </location>
</feature>
<evidence type="ECO:0000313" key="4">
    <source>
        <dbReference type="Proteomes" id="UP000179467"/>
    </source>
</evidence>
<proteinExistence type="predicted"/>
<sequence>MLEEFRQAPLCMELDLDTYEGHWSHVARFRGENGWLLGAEATLESATEIYRTVIVAACDEWENPIPAFQAANLLKCSWSDLGPCFEHPPELLDELLCEEEGQVYARWQRETNSALQRHLIATDERVAAVEARARMATDRLMRQINDLRRRRRFPELTVEARSIFDKLIADLDAESDAIFEDSRAEVAQIRSNATRLEEALWRREEVIIEVEPIFVVRWHGVGAIRPRNPLAPEHGAGGASLRRVQGKELRLHEERRAKEARERARLVEQARKKAEAEAAVQKEREQLALGFGKPASQNSDRNDLHKASPILQKLAVSVKQPTPELSVPVMPSAPLTIIEPLPPANGKIAVERDMLMDMLAALDAKGQRFFSGSPKYRRYQEQRADLVRRIALLDGSTVPASETSPQSVELSRTDLEAPPSGAWPAERVALLQKLWTQGASAAEIGKQLGGVSRNAVIGKAKRLGLPMQSQAELSARHTLENGLTTAP</sequence>
<evidence type="ECO:0000313" key="3">
    <source>
        <dbReference type="EMBL" id="OHT20682.1"/>
    </source>
</evidence>
<keyword evidence="4" id="KW-1185">Reference proteome</keyword>
<protein>
    <submittedName>
        <fullName evidence="3">GcrA cell cycle regulator</fullName>
    </submittedName>
</protein>
<dbReference type="Gene3D" id="1.10.10.60">
    <property type="entry name" value="Homeodomain-like"/>
    <property type="match status" value="1"/>
</dbReference>
<feature type="region of interest" description="Disordered" evidence="2">
    <location>
        <begin position="229"/>
        <end position="249"/>
    </location>
</feature>
<feature type="compositionally biased region" description="Polar residues" evidence="2">
    <location>
        <begin position="398"/>
        <end position="410"/>
    </location>
</feature>